<evidence type="ECO:0000256" key="5">
    <source>
        <dbReference type="ARBA" id="ARBA00022833"/>
    </source>
</evidence>
<feature type="domain" description="C2H2-type" evidence="10">
    <location>
        <begin position="50"/>
        <end position="77"/>
    </location>
</feature>
<evidence type="ECO:0000256" key="4">
    <source>
        <dbReference type="ARBA" id="ARBA00022771"/>
    </source>
</evidence>
<organism evidence="11 12">
    <name type="scientific">Capsicum baccatum</name>
    <name type="common">Peruvian pepper</name>
    <dbReference type="NCBI Taxonomy" id="33114"/>
    <lineage>
        <taxon>Eukaryota</taxon>
        <taxon>Viridiplantae</taxon>
        <taxon>Streptophyta</taxon>
        <taxon>Embryophyta</taxon>
        <taxon>Tracheophyta</taxon>
        <taxon>Spermatophyta</taxon>
        <taxon>Magnoliopsida</taxon>
        <taxon>eudicotyledons</taxon>
        <taxon>Gunneridae</taxon>
        <taxon>Pentapetalae</taxon>
        <taxon>asterids</taxon>
        <taxon>lamiids</taxon>
        <taxon>Solanales</taxon>
        <taxon>Solanaceae</taxon>
        <taxon>Solanoideae</taxon>
        <taxon>Capsiceae</taxon>
        <taxon>Capsicum</taxon>
    </lineage>
</organism>
<accession>A0A2G2VN76</accession>
<evidence type="ECO:0000256" key="1">
    <source>
        <dbReference type="ARBA" id="ARBA00004123"/>
    </source>
</evidence>
<keyword evidence="8" id="KW-0539">Nucleus</keyword>
<dbReference type="SMART" id="SM00355">
    <property type="entry name" value="ZnF_C2H2"/>
    <property type="match status" value="2"/>
</dbReference>
<keyword evidence="7" id="KW-0804">Transcription</keyword>
<name>A0A2G2VN76_CAPBA</name>
<dbReference type="InterPro" id="IPR036236">
    <property type="entry name" value="Znf_C2H2_sf"/>
</dbReference>
<dbReference type="GO" id="GO:0008270">
    <property type="term" value="F:zinc ion binding"/>
    <property type="evidence" value="ECO:0007669"/>
    <property type="project" value="UniProtKB-KW"/>
</dbReference>
<evidence type="ECO:0000259" key="10">
    <source>
        <dbReference type="PROSITE" id="PS50157"/>
    </source>
</evidence>
<dbReference type="PANTHER" id="PTHR26374">
    <property type="entry name" value="ZINC FINGER PROTEIN ZAT5"/>
    <property type="match status" value="1"/>
</dbReference>
<dbReference type="AlphaFoldDB" id="A0A2G2VN76"/>
<feature type="domain" description="C2H2-type" evidence="10">
    <location>
        <begin position="92"/>
        <end position="119"/>
    </location>
</feature>
<dbReference type="PROSITE" id="PS50157">
    <property type="entry name" value="ZINC_FINGER_C2H2_2"/>
    <property type="match status" value="2"/>
</dbReference>
<keyword evidence="4 9" id="KW-0863">Zinc-finger</keyword>
<reference evidence="11 12" key="1">
    <citation type="journal article" date="2017" name="Genome Biol.">
        <title>New reference genome sequences of hot pepper reveal the massive evolution of plant disease-resistance genes by retroduplication.</title>
        <authorList>
            <person name="Kim S."/>
            <person name="Park J."/>
            <person name="Yeom S.I."/>
            <person name="Kim Y.M."/>
            <person name="Seo E."/>
            <person name="Kim K.T."/>
            <person name="Kim M.S."/>
            <person name="Lee J.M."/>
            <person name="Cheong K."/>
            <person name="Shin H.S."/>
            <person name="Kim S.B."/>
            <person name="Han K."/>
            <person name="Lee J."/>
            <person name="Park M."/>
            <person name="Lee H.A."/>
            <person name="Lee H.Y."/>
            <person name="Lee Y."/>
            <person name="Oh S."/>
            <person name="Lee J.H."/>
            <person name="Choi E."/>
            <person name="Choi E."/>
            <person name="Lee S.E."/>
            <person name="Jeon J."/>
            <person name="Kim H."/>
            <person name="Choi G."/>
            <person name="Song H."/>
            <person name="Lee J."/>
            <person name="Lee S.C."/>
            <person name="Kwon J.K."/>
            <person name="Lee H.Y."/>
            <person name="Koo N."/>
            <person name="Hong Y."/>
            <person name="Kim R.W."/>
            <person name="Kang W.H."/>
            <person name="Huh J.H."/>
            <person name="Kang B.C."/>
            <person name="Yang T.J."/>
            <person name="Lee Y.H."/>
            <person name="Bennetzen J.L."/>
            <person name="Choi D."/>
        </authorList>
    </citation>
    <scope>NUCLEOTIDE SEQUENCE [LARGE SCALE GENOMIC DNA]</scope>
    <source>
        <strain evidence="12">cv. PBC81</strain>
    </source>
</reference>
<dbReference type="EMBL" id="MLFT02000011">
    <property type="protein sequence ID" value="PHT34430.1"/>
    <property type="molecule type" value="Genomic_DNA"/>
</dbReference>
<sequence>MNKNILNNMSVMKRNREDYGLVEAEAMANCALMLSSRSSASFDGDNLNSFKCKTCNKRFSSFQALGGHRASHNKRPKLFRDFLIQAKKNMLHKCSICSMEFSSGQALGGHMRCHREEINKTVIPVLKKSNSSKRIFGLDLNLTPHDDDDDDVDLKLWPTAPISSPVLRIFI</sequence>
<dbReference type="OrthoDB" id="9411774at2759"/>
<keyword evidence="5" id="KW-0862">Zinc</keyword>
<evidence type="ECO:0000256" key="2">
    <source>
        <dbReference type="ARBA" id="ARBA00022723"/>
    </source>
</evidence>
<keyword evidence="6" id="KW-0805">Transcription regulation</keyword>
<evidence type="ECO:0000256" key="6">
    <source>
        <dbReference type="ARBA" id="ARBA00023015"/>
    </source>
</evidence>
<keyword evidence="12" id="KW-1185">Reference proteome</keyword>
<dbReference type="Gene3D" id="3.30.160.60">
    <property type="entry name" value="Classic Zinc Finger"/>
    <property type="match status" value="2"/>
</dbReference>
<gene>
    <name evidence="11" type="ORF">CQW23_26230</name>
</gene>
<comment type="caution">
    <text evidence="11">The sequence shown here is derived from an EMBL/GenBank/DDBJ whole genome shotgun (WGS) entry which is preliminary data.</text>
</comment>
<evidence type="ECO:0000256" key="3">
    <source>
        <dbReference type="ARBA" id="ARBA00022737"/>
    </source>
</evidence>
<dbReference type="PANTHER" id="PTHR26374:SF414">
    <property type="entry name" value="ZINC FINGER PROTEIN ZAT12-LIKE"/>
    <property type="match status" value="1"/>
</dbReference>
<evidence type="ECO:0000256" key="7">
    <source>
        <dbReference type="ARBA" id="ARBA00023163"/>
    </source>
</evidence>
<keyword evidence="2" id="KW-0479">Metal-binding</keyword>
<dbReference type="Pfam" id="PF13912">
    <property type="entry name" value="zf-C2H2_6"/>
    <property type="match status" value="2"/>
</dbReference>
<evidence type="ECO:0000313" key="12">
    <source>
        <dbReference type="Proteomes" id="UP000224567"/>
    </source>
</evidence>
<evidence type="ECO:0000313" key="11">
    <source>
        <dbReference type="EMBL" id="PHT34430.1"/>
    </source>
</evidence>
<dbReference type="GO" id="GO:0005634">
    <property type="term" value="C:nucleus"/>
    <property type="evidence" value="ECO:0007669"/>
    <property type="project" value="UniProtKB-SubCell"/>
</dbReference>
<dbReference type="SUPFAM" id="SSF57667">
    <property type="entry name" value="beta-beta-alpha zinc fingers"/>
    <property type="match status" value="1"/>
</dbReference>
<dbReference type="InterPro" id="IPR013087">
    <property type="entry name" value="Znf_C2H2_type"/>
</dbReference>
<reference evidence="12" key="2">
    <citation type="journal article" date="2017" name="J. Anim. Genet.">
        <title>Multiple reference genome sequences of hot pepper reveal the massive evolution of plant disease resistance genes by retroduplication.</title>
        <authorList>
            <person name="Kim S."/>
            <person name="Park J."/>
            <person name="Yeom S.-I."/>
            <person name="Kim Y.-M."/>
            <person name="Seo E."/>
            <person name="Kim K.-T."/>
            <person name="Kim M.-S."/>
            <person name="Lee J.M."/>
            <person name="Cheong K."/>
            <person name="Shin H.-S."/>
            <person name="Kim S.-B."/>
            <person name="Han K."/>
            <person name="Lee J."/>
            <person name="Park M."/>
            <person name="Lee H.-A."/>
            <person name="Lee H.-Y."/>
            <person name="Lee Y."/>
            <person name="Oh S."/>
            <person name="Lee J.H."/>
            <person name="Choi E."/>
            <person name="Choi E."/>
            <person name="Lee S.E."/>
            <person name="Jeon J."/>
            <person name="Kim H."/>
            <person name="Choi G."/>
            <person name="Song H."/>
            <person name="Lee J."/>
            <person name="Lee S.-C."/>
            <person name="Kwon J.-K."/>
            <person name="Lee H.-Y."/>
            <person name="Koo N."/>
            <person name="Hong Y."/>
            <person name="Kim R.W."/>
            <person name="Kang W.-H."/>
            <person name="Huh J.H."/>
            <person name="Kang B.-C."/>
            <person name="Yang T.-J."/>
            <person name="Lee Y.-H."/>
            <person name="Bennetzen J.L."/>
            <person name="Choi D."/>
        </authorList>
    </citation>
    <scope>NUCLEOTIDE SEQUENCE [LARGE SCALE GENOMIC DNA]</scope>
    <source>
        <strain evidence="12">cv. PBC81</strain>
    </source>
</reference>
<dbReference type="Proteomes" id="UP000224567">
    <property type="component" value="Unassembled WGS sequence"/>
</dbReference>
<keyword evidence="3" id="KW-0677">Repeat</keyword>
<protein>
    <recommendedName>
        <fullName evidence="10">C2H2-type domain-containing protein</fullName>
    </recommendedName>
</protein>
<proteinExistence type="predicted"/>
<evidence type="ECO:0000256" key="9">
    <source>
        <dbReference type="PROSITE-ProRule" id="PRU00042"/>
    </source>
</evidence>
<evidence type="ECO:0000256" key="8">
    <source>
        <dbReference type="ARBA" id="ARBA00023242"/>
    </source>
</evidence>
<dbReference type="PROSITE" id="PS00028">
    <property type="entry name" value="ZINC_FINGER_C2H2_1"/>
    <property type="match status" value="2"/>
</dbReference>
<dbReference type="STRING" id="33114.A0A2G2VN76"/>
<comment type="subcellular location">
    <subcellularLocation>
        <location evidence="1">Nucleus</location>
    </subcellularLocation>
</comment>